<evidence type="ECO:0000313" key="2">
    <source>
        <dbReference type="Proteomes" id="UP000694941"/>
    </source>
</evidence>
<evidence type="ECO:0000313" key="4">
    <source>
        <dbReference type="RefSeq" id="XP_022258629.1"/>
    </source>
</evidence>
<sequence length="190" mass="22376">MCKQELIRVSPSGVLPLYVFNLLDEARTEIRQLEDRLSSQNVQIEVYEQEIQTLKEQLRVRDIEHEEEICALKGQVTQGQKQHIQENIDLIRLHRDVKQKSSKLLILETQNSELEEKLRITESNFQELQREVETLNSQLKEERGRTFTLQGEVRKLTANQRALSELEECITDLRNENKVLKDANEKLINR</sequence>
<proteinExistence type="predicted"/>
<dbReference type="PANTHER" id="PTHR14240">
    <property type="entry name" value="RETINITIS PIGMENTOSA GTPASE REGULATOR-INTERACTING PROTEIN"/>
    <property type="match status" value="1"/>
</dbReference>
<organism evidence="2 3">
    <name type="scientific">Limulus polyphemus</name>
    <name type="common">Atlantic horseshoe crab</name>
    <dbReference type="NCBI Taxonomy" id="6850"/>
    <lineage>
        <taxon>Eukaryota</taxon>
        <taxon>Metazoa</taxon>
        <taxon>Ecdysozoa</taxon>
        <taxon>Arthropoda</taxon>
        <taxon>Chelicerata</taxon>
        <taxon>Merostomata</taxon>
        <taxon>Xiphosura</taxon>
        <taxon>Limulidae</taxon>
        <taxon>Limulus</taxon>
    </lineage>
</organism>
<feature type="coiled-coil region" evidence="1">
    <location>
        <begin position="23"/>
        <end position="64"/>
    </location>
</feature>
<dbReference type="RefSeq" id="XP_022258628.1">
    <property type="nucleotide sequence ID" value="XM_022402920.1"/>
</dbReference>
<name>A0ABM1TRX2_LIMPO</name>
<dbReference type="Proteomes" id="UP000694941">
    <property type="component" value="Unplaced"/>
</dbReference>
<dbReference type="InterPro" id="IPR031139">
    <property type="entry name" value="RPGRIP1_fam"/>
</dbReference>
<protein>
    <submittedName>
        <fullName evidence="3 4">Vimentin-like</fullName>
    </submittedName>
</protein>
<keyword evidence="2" id="KW-1185">Reference proteome</keyword>
<gene>
    <name evidence="3 4" type="primary">LOC106474610</name>
</gene>
<dbReference type="PANTHER" id="PTHR14240:SF1">
    <property type="entry name" value="PROTEIN FANTOM-RELATED"/>
    <property type="match status" value="1"/>
</dbReference>
<evidence type="ECO:0000256" key="1">
    <source>
        <dbReference type="SAM" id="Coils"/>
    </source>
</evidence>
<reference evidence="3 4" key="1">
    <citation type="submission" date="2025-05" db="UniProtKB">
        <authorList>
            <consortium name="RefSeq"/>
        </authorList>
    </citation>
    <scope>IDENTIFICATION</scope>
    <source>
        <tissue evidence="3 4">Muscle</tissue>
    </source>
</reference>
<dbReference type="RefSeq" id="XP_022258629.1">
    <property type="nucleotide sequence ID" value="XM_022402921.1"/>
</dbReference>
<evidence type="ECO:0000313" key="3">
    <source>
        <dbReference type="RefSeq" id="XP_022258628.1"/>
    </source>
</evidence>
<keyword evidence="1" id="KW-0175">Coiled coil</keyword>
<feature type="coiled-coil region" evidence="1">
    <location>
        <begin position="97"/>
        <end position="190"/>
    </location>
</feature>
<accession>A0ABM1TRX2</accession>
<dbReference type="GeneID" id="106474610"/>